<organism evidence="1 2">
    <name type="scientific">Marinactinospora thermotolerans DSM 45154</name>
    <dbReference type="NCBI Taxonomy" id="1122192"/>
    <lineage>
        <taxon>Bacteria</taxon>
        <taxon>Bacillati</taxon>
        <taxon>Actinomycetota</taxon>
        <taxon>Actinomycetes</taxon>
        <taxon>Streptosporangiales</taxon>
        <taxon>Nocardiopsidaceae</taxon>
        <taxon>Marinactinospora</taxon>
    </lineage>
</organism>
<sequence>MAATGSARGGEARLWYYAAAASKGGFVFGYDNSVVDGAVDAIGGTFGAGPGAVGVGAAFSGRIADHVGRIRGMWPAAGLYVLGAAGAASAPSPAVL</sequence>
<name>A0A1T4Q7P2_9ACTN</name>
<dbReference type="SUPFAM" id="SSF103473">
    <property type="entry name" value="MFS general substrate transporter"/>
    <property type="match status" value="1"/>
</dbReference>
<dbReference type="Proteomes" id="UP000190637">
    <property type="component" value="Unassembled WGS sequence"/>
</dbReference>
<dbReference type="InterPro" id="IPR036259">
    <property type="entry name" value="MFS_trans_sf"/>
</dbReference>
<dbReference type="RefSeq" id="WP_327308278.1">
    <property type="nucleotide sequence ID" value="NZ_FUWS01000005.1"/>
</dbReference>
<reference evidence="1 2" key="1">
    <citation type="submission" date="2017-02" db="EMBL/GenBank/DDBJ databases">
        <authorList>
            <person name="Peterson S.W."/>
        </authorList>
    </citation>
    <scope>NUCLEOTIDE SEQUENCE [LARGE SCALE GENOMIC DNA]</scope>
    <source>
        <strain evidence="1 2">DSM 45154</strain>
    </source>
</reference>
<gene>
    <name evidence="1" type="ORF">SAMN02745673_02082</name>
</gene>
<dbReference type="Gene3D" id="1.20.1250.20">
    <property type="entry name" value="MFS general substrate transporter like domains"/>
    <property type="match status" value="1"/>
</dbReference>
<evidence type="ECO:0000313" key="2">
    <source>
        <dbReference type="Proteomes" id="UP000190637"/>
    </source>
</evidence>
<accession>A0A1T4Q7P2</accession>
<evidence type="ECO:0000313" key="1">
    <source>
        <dbReference type="EMBL" id="SJZ99657.1"/>
    </source>
</evidence>
<dbReference type="STRING" id="1122192.SAMN02745673_02082"/>
<keyword evidence="2" id="KW-1185">Reference proteome</keyword>
<dbReference type="EMBL" id="FUWS01000005">
    <property type="protein sequence ID" value="SJZ99657.1"/>
    <property type="molecule type" value="Genomic_DNA"/>
</dbReference>
<dbReference type="AlphaFoldDB" id="A0A1T4Q7P2"/>
<protein>
    <submittedName>
        <fullName evidence="1">Uncharacterized protein</fullName>
    </submittedName>
</protein>
<proteinExistence type="predicted"/>